<keyword evidence="2" id="KW-0732">Signal</keyword>
<gene>
    <name evidence="3" type="ORF">EFA69_04840</name>
</gene>
<accession>A0A3M9N5H5</accession>
<name>A0A3M9N5H5_9BACT</name>
<evidence type="ECO:0008006" key="5">
    <source>
        <dbReference type="Google" id="ProtNLM"/>
    </source>
</evidence>
<dbReference type="AlphaFoldDB" id="A0A3M9N5H5"/>
<evidence type="ECO:0000256" key="2">
    <source>
        <dbReference type="SAM" id="SignalP"/>
    </source>
</evidence>
<evidence type="ECO:0000256" key="1">
    <source>
        <dbReference type="SAM" id="MobiDB-lite"/>
    </source>
</evidence>
<evidence type="ECO:0000313" key="3">
    <source>
        <dbReference type="EMBL" id="RNI32645.1"/>
    </source>
</evidence>
<evidence type="ECO:0000313" key="4">
    <source>
        <dbReference type="Proteomes" id="UP000271010"/>
    </source>
</evidence>
<comment type="caution">
    <text evidence="3">The sequence shown here is derived from an EMBL/GenBank/DDBJ whole genome shotgun (WGS) entry which is preliminary data.</text>
</comment>
<feature type="signal peptide" evidence="2">
    <location>
        <begin position="1"/>
        <end position="17"/>
    </location>
</feature>
<keyword evidence="4" id="KW-1185">Reference proteome</keyword>
<sequence>MSMRPLLFLLLAGLSLASCQDAAQKPETAASPGTGNTQDTSAVANSSPVDTAFQIEPGQHIGQVNLGDSPEKVHAALGDPDESDAAMGKSISTWYSKGTGQERHRVDVYTVRENTGTAEEVVRVQQVRITSPSFMVAEKQVRVGSTLAEIRKSFPGVQAVASYKPGNAPQIYLYDSPAEGISFEISGPDSTCVGIAIHPKGQSIADTYLPIYPNLQRLTPQ</sequence>
<feature type="chain" id="PRO_5018335598" description="Lipoprotein" evidence="2">
    <location>
        <begin position="18"/>
        <end position="221"/>
    </location>
</feature>
<feature type="compositionally biased region" description="Polar residues" evidence="1">
    <location>
        <begin position="31"/>
        <end position="45"/>
    </location>
</feature>
<proteinExistence type="predicted"/>
<dbReference type="Proteomes" id="UP000271010">
    <property type="component" value="Unassembled WGS sequence"/>
</dbReference>
<protein>
    <recommendedName>
        <fullName evidence="5">Lipoprotein</fullName>
    </recommendedName>
</protein>
<organism evidence="3 4">
    <name type="scientific">Rufibacter immobilis</name>
    <dbReference type="NCBI Taxonomy" id="1348778"/>
    <lineage>
        <taxon>Bacteria</taxon>
        <taxon>Pseudomonadati</taxon>
        <taxon>Bacteroidota</taxon>
        <taxon>Cytophagia</taxon>
        <taxon>Cytophagales</taxon>
        <taxon>Hymenobacteraceae</taxon>
        <taxon>Rufibacter</taxon>
    </lineage>
</organism>
<feature type="region of interest" description="Disordered" evidence="1">
    <location>
        <begin position="25"/>
        <end position="45"/>
    </location>
</feature>
<dbReference type="PROSITE" id="PS51257">
    <property type="entry name" value="PROKAR_LIPOPROTEIN"/>
    <property type="match status" value="1"/>
</dbReference>
<dbReference type="EMBL" id="RJJE01000002">
    <property type="protein sequence ID" value="RNI32645.1"/>
    <property type="molecule type" value="Genomic_DNA"/>
</dbReference>
<reference evidence="3 4" key="1">
    <citation type="submission" date="2018-11" db="EMBL/GenBank/DDBJ databases">
        <title>Rufibacter latericius sp. nov., isolated from water in Baiyang Lake.</title>
        <authorList>
            <person name="Yang Y."/>
        </authorList>
    </citation>
    <scope>NUCLEOTIDE SEQUENCE [LARGE SCALE GENOMIC DNA]</scope>
    <source>
        <strain evidence="3 4">MCC P1</strain>
    </source>
</reference>